<keyword evidence="7 13" id="KW-0238">DNA-binding</keyword>
<dbReference type="PROSITE" id="PS51755">
    <property type="entry name" value="OMPR_PHOB"/>
    <property type="match status" value="1"/>
</dbReference>
<evidence type="ECO:0000256" key="13">
    <source>
        <dbReference type="PROSITE-ProRule" id="PRU01091"/>
    </source>
</evidence>
<dbReference type="GO" id="GO:0006355">
    <property type="term" value="P:regulation of DNA-templated transcription"/>
    <property type="evidence" value="ECO:0007669"/>
    <property type="project" value="InterPro"/>
</dbReference>
<comment type="function">
    <text evidence="10">Member of the two-component regulatory system HssS/HssR involved in intracellular heme homeostasis and tempering of staphylococcal virulence. Phosphorylated HssR binds to a direct repeat sequence within hrtAB promoter and activates the expression of hrtAB, an efflux pump, in response to extracellular heme, hemin, hemoglobin or blood.</text>
</comment>
<dbReference type="PATRIC" id="fig|1423810.4.peg.1555"/>
<dbReference type="Gene3D" id="3.40.50.2300">
    <property type="match status" value="1"/>
</dbReference>
<sequence length="225" mass="25444">MQKILIVEDDEKFNEILVRTLMQTGYQAIGAHTANDAYNLMYDQTFDLILSDIMMPGIDGYSFAETVRRTDPAIPILFITARDDIASKEKGFNIGIDDYMIKTIQLDELKLRVHALLRRANIGKTNQLTVGNVTLDQEARVALLSGKEVPLTVREFNLLSKFLEYPNHAFSRAELINEFWDLDSETSLRSVDVYITKLRDKFSMADGFAIKTVHGLGYKGVLTNG</sequence>
<accession>A0A0R2CGY2</accession>
<dbReference type="SMART" id="SM00862">
    <property type="entry name" value="Trans_reg_C"/>
    <property type="match status" value="1"/>
</dbReference>
<dbReference type="GO" id="GO:0000156">
    <property type="term" value="F:phosphorelay response regulator activity"/>
    <property type="evidence" value="ECO:0007669"/>
    <property type="project" value="TreeGrafter"/>
</dbReference>
<dbReference type="PANTHER" id="PTHR48111:SF49">
    <property type="entry name" value="HEME RESPONSE REGULATOR HSSR"/>
    <property type="match status" value="1"/>
</dbReference>
<organism evidence="16 17">
    <name type="scientific">Lacticaseibacillus thailandensis DSM 22698 = JCM 13996</name>
    <dbReference type="NCBI Taxonomy" id="1423810"/>
    <lineage>
        <taxon>Bacteria</taxon>
        <taxon>Bacillati</taxon>
        <taxon>Bacillota</taxon>
        <taxon>Bacilli</taxon>
        <taxon>Lactobacillales</taxon>
        <taxon>Lactobacillaceae</taxon>
        <taxon>Lacticaseibacillus</taxon>
    </lineage>
</organism>
<evidence type="ECO:0000256" key="5">
    <source>
        <dbReference type="ARBA" id="ARBA00023015"/>
    </source>
</evidence>
<feature type="domain" description="Response regulatory" evidence="14">
    <location>
        <begin position="3"/>
        <end position="117"/>
    </location>
</feature>
<dbReference type="Gene3D" id="1.10.10.10">
    <property type="entry name" value="Winged helix-like DNA-binding domain superfamily/Winged helix DNA-binding domain"/>
    <property type="match status" value="1"/>
</dbReference>
<comment type="subcellular location">
    <subcellularLocation>
        <location evidence="1">Cytoplasm</location>
    </subcellularLocation>
</comment>
<dbReference type="AlphaFoldDB" id="A0A0R2CGY2"/>
<dbReference type="SUPFAM" id="SSF52172">
    <property type="entry name" value="CheY-like"/>
    <property type="match status" value="1"/>
</dbReference>
<keyword evidence="8" id="KW-0010">Activator</keyword>
<name>A0A0R2CGY2_9LACO</name>
<dbReference type="GO" id="GO:0000976">
    <property type="term" value="F:transcription cis-regulatory region binding"/>
    <property type="evidence" value="ECO:0007669"/>
    <property type="project" value="TreeGrafter"/>
</dbReference>
<dbReference type="CDD" id="cd17574">
    <property type="entry name" value="REC_OmpR"/>
    <property type="match status" value="1"/>
</dbReference>
<evidence type="ECO:0000256" key="10">
    <source>
        <dbReference type="ARBA" id="ARBA00037471"/>
    </source>
</evidence>
<evidence type="ECO:0000313" key="16">
    <source>
        <dbReference type="EMBL" id="KRM86931.1"/>
    </source>
</evidence>
<keyword evidence="6" id="KW-0843">Virulence</keyword>
<proteinExistence type="predicted"/>
<dbReference type="SMART" id="SM00448">
    <property type="entry name" value="REC"/>
    <property type="match status" value="1"/>
</dbReference>
<dbReference type="InterPro" id="IPR011006">
    <property type="entry name" value="CheY-like_superfamily"/>
</dbReference>
<keyword evidence="9" id="KW-0804">Transcription</keyword>
<keyword evidence="3 12" id="KW-0597">Phosphoprotein</keyword>
<reference evidence="16 17" key="1">
    <citation type="journal article" date="2015" name="Genome Announc.">
        <title>Expanding the biotechnology potential of lactobacilli through comparative genomics of 213 strains and associated genera.</title>
        <authorList>
            <person name="Sun Z."/>
            <person name="Harris H.M."/>
            <person name="McCann A."/>
            <person name="Guo C."/>
            <person name="Argimon S."/>
            <person name="Zhang W."/>
            <person name="Yang X."/>
            <person name="Jeffery I.B."/>
            <person name="Cooney J.C."/>
            <person name="Kagawa T.F."/>
            <person name="Liu W."/>
            <person name="Song Y."/>
            <person name="Salvetti E."/>
            <person name="Wrobel A."/>
            <person name="Rasinkangas P."/>
            <person name="Parkhill J."/>
            <person name="Rea M.C."/>
            <person name="O'Sullivan O."/>
            <person name="Ritari J."/>
            <person name="Douillard F.P."/>
            <person name="Paul Ross R."/>
            <person name="Yang R."/>
            <person name="Briner A.E."/>
            <person name="Felis G.E."/>
            <person name="de Vos W.M."/>
            <person name="Barrangou R."/>
            <person name="Klaenhammer T.R."/>
            <person name="Caufield P.W."/>
            <person name="Cui Y."/>
            <person name="Zhang H."/>
            <person name="O'Toole P.W."/>
        </authorList>
    </citation>
    <scope>NUCLEOTIDE SEQUENCE [LARGE SCALE GENOMIC DNA]</scope>
    <source>
        <strain evidence="16 17">DSM 22698</strain>
    </source>
</reference>
<evidence type="ECO:0000256" key="9">
    <source>
        <dbReference type="ARBA" id="ARBA00023163"/>
    </source>
</evidence>
<keyword evidence="2" id="KW-0963">Cytoplasm</keyword>
<evidence type="ECO:0000259" key="15">
    <source>
        <dbReference type="PROSITE" id="PS51755"/>
    </source>
</evidence>
<evidence type="ECO:0000256" key="3">
    <source>
        <dbReference type="ARBA" id="ARBA00022553"/>
    </source>
</evidence>
<evidence type="ECO:0000256" key="12">
    <source>
        <dbReference type="PROSITE-ProRule" id="PRU00169"/>
    </source>
</evidence>
<evidence type="ECO:0000256" key="1">
    <source>
        <dbReference type="ARBA" id="ARBA00004496"/>
    </source>
</evidence>
<dbReference type="GO" id="GO:0005829">
    <property type="term" value="C:cytosol"/>
    <property type="evidence" value="ECO:0007669"/>
    <property type="project" value="TreeGrafter"/>
</dbReference>
<dbReference type="InterPro" id="IPR036388">
    <property type="entry name" value="WH-like_DNA-bd_sf"/>
</dbReference>
<dbReference type="Pfam" id="PF00486">
    <property type="entry name" value="Trans_reg_C"/>
    <property type="match status" value="1"/>
</dbReference>
<dbReference type="PANTHER" id="PTHR48111">
    <property type="entry name" value="REGULATOR OF RPOS"/>
    <property type="match status" value="1"/>
</dbReference>
<evidence type="ECO:0000256" key="4">
    <source>
        <dbReference type="ARBA" id="ARBA00023012"/>
    </source>
</evidence>
<dbReference type="EMBL" id="AYZK01000004">
    <property type="protein sequence ID" value="KRM86931.1"/>
    <property type="molecule type" value="Genomic_DNA"/>
</dbReference>
<evidence type="ECO:0000259" key="14">
    <source>
        <dbReference type="PROSITE" id="PS50110"/>
    </source>
</evidence>
<evidence type="ECO:0000256" key="2">
    <source>
        <dbReference type="ARBA" id="ARBA00022490"/>
    </source>
</evidence>
<dbReference type="InterPro" id="IPR001867">
    <property type="entry name" value="OmpR/PhoB-type_DNA-bd"/>
</dbReference>
<gene>
    <name evidence="16" type="ORF">FD19_GL001512</name>
</gene>
<protein>
    <recommendedName>
        <fullName evidence="11">Heme response regulator HssR</fullName>
    </recommendedName>
</protein>
<feature type="DNA-binding region" description="OmpR/PhoB-type" evidence="13">
    <location>
        <begin position="125"/>
        <end position="222"/>
    </location>
</feature>
<dbReference type="PROSITE" id="PS50110">
    <property type="entry name" value="RESPONSE_REGULATORY"/>
    <property type="match status" value="1"/>
</dbReference>
<evidence type="ECO:0000313" key="17">
    <source>
        <dbReference type="Proteomes" id="UP000051789"/>
    </source>
</evidence>
<feature type="modified residue" description="4-aspartylphosphate" evidence="12">
    <location>
        <position position="52"/>
    </location>
</feature>
<keyword evidence="4" id="KW-0902">Two-component regulatory system</keyword>
<evidence type="ECO:0000256" key="6">
    <source>
        <dbReference type="ARBA" id="ARBA00023026"/>
    </source>
</evidence>
<keyword evidence="5" id="KW-0805">Transcription regulation</keyword>
<dbReference type="CDD" id="cd00383">
    <property type="entry name" value="trans_reg_C"/>
    <property type="match status" value="1"/>
</dbReference>
<dbReference type="STRING" id="1423810.FD19_GL001512"/>
<comment type="caution">
    <text evidence="16">The sequence shown here is derived from an EMBL/GenBank/DDBJ whole genome shotgun (WGS) entry which is preliminary data.</text>
</comment>
<feature type="domain" description="OmpR/PhoB-type" evidence="15">
    <location>
        <begin position="125"/>
        <end position="222"/>
    </location>
</feature>
<dbReference type="GO" id="GO:0032993">
    <property type="term" value="C:protein-DNA complex"/>
    <property type="evidence" value="ECO:0007669"/>
    <property type="project" value="TreeGrafter"/>
</dbReference>
<keyword evidence="17" id="KW-1185">Reference proteome</keyword>
<evidence type="ECO:0000256" key="8">
    <source>
        <dbReference type="ARBA" id="ARBA00023159"/>
    </source>
</evidence>
<dbReference type="InterPro" id="IPR001789">
    <property type="entry name" value="Sig_transdc_resp-reg_receiver"/>
</dbReference>
<dbReference type="RefSeq" id="WP_056969471.1">
    <property type="nucleotide sequence ID" value="NZ_AYZK01000004.1"/>
</dbReference>
<dbReference type="InterPro" id="IPR039420">
    <property type="entry name" value="WalR-like"/>
</dbReference>
<evidence type="ECO:0000256" key="7">
    <source>
        <dbReference type="ARBA" id="ARBA00023125"/>
    </source>
</evidence>
<dbReference type="Pfam" id="PF00072">
    <property type="entry name" value="Response_reg"/>
    <property type="match status" value="1"/>
</dbReference>
<evidence type="ECO:0000256" key="11">
    <source>
        <dbReference type="ARBA" id="ARBA00039976"/>
    </source>
</evidence>
<dbReference type="Proteomes" id="UP000051789">
    <property type="component" value="Unassembled WGS sequence"/>
</dbReference>